<evidence type="ECO:0000313" key="3">
    <source>
        <dbReference type="Proteomes" id="UP000826656"/>
    </source>
</evidence>
<proteinExistence type="predicted"/>
<dbReference type="InterPro" id="IPR011009">
    <property type="entry name" value="Kinase-like_dom_sf"/>
</dbReference>
<evidence type="ECO:0000313" key="2">
    <source>
        <dbReference type="EMBL" id="KAH0770986.1"/>
    </source>
</evidence>
<dbReference type="InterPro" id="IPR050517">
    <property type="entry name" value="DDR_Repair_Kinase"/>
</dbReference>
<sequence>MDITNGNKISGNSSVGVHGSLYADLKDILETWRVKIPNADLFGLKFETPCQQKQGFAFWVEHVASGLPSTGNLSYVVCELLHRSGVLPCAHPTGSSCGFPLSSKKRKYNAVIDAFKDFGGTNSQLHHLGYLDKAWNVNELAHVARKQGLYETSLTPNARSDERILQLFRVMNRMFDKHKESRRRHICIHTPIIKPVWSQVHMVEDNLMYSTFLEVYEKHCARNDREADLPITFFKEQLNQAISGQISPDAVVDLRLQAYNEITKSFVTEIIFSQYMYKTLEWQSHQSQLLWYHLAMFFRDELFSWSWRRPLGMPLAPVVGAGNLNPVDFTQKVATNVENVIGRINGIAPQYISEEEENGMDPPQSVQRGVAELVEAALTPRNLCMMDPTCHPWF</sequence>
<dbReference type="Proteomes" id="UP000826656">
    <property type="component" value="Unassembled WGS sequence"/>
</dbReference>
<dbReference type="EMBL" id="JAIVGD010000011">
    <property type="protein sequence ID" value="KAH0770986.1"/>
    <property type="molecule type" value="Genomic_DNA"/>
</dbReference>
<dbReference type="PROSITE" id="PS51190">
    <property type="entry name" value="FATC"/>
    <property type="match status" value="1"/>
</dbReference>
<dbReference type="SMART" id="SM01343">
    <property type="entry name" value="FATC"/>
    <property type="match status" value="1"/>
</dbReference>
<dbReference type="PANTHER" id="PTHR11139">
    <property type="entry name" value="ATAXIA TELANGIECTASIA MUTATED ATM -RELATED"/>
    <property type="match status" value="1"/>
</dbReference>
<dbReference type="PANTHER" id="PTHR11139:SF1">
    <property type="entry name" value="TRANSFORMATION_TRANSCRIPTION DOMAIN-ASSOCIATED PROTEIN"/>
    <property type="match status" value="1"/>
</dbReference>
<protein>
    <recommendedName>
        <fullName evidence="1">FATC domain-containing protein</fullName>
    </recommendedName>
</protein>
<feature type="domain" description="FATC" evidence="1">
    <location>
        <begin position="358"/>
        <end position="394"/>
    </location>
</feature>
<evidence type="ECO:0000259" key="1">
    <source>
        <dbReference type="PROSITE" id="PS51190"/>
    </source>
</evidence>
<accession>A0ABQ7VSE4</accession>
<dbReference type="InterPro" id="IPR003152">
    <property type="entry name" value="FATC_dom"/>
</dbReference>
<reference evidence="2 3" key="1">
    <citation type="journal article" date="2021" name="bioRxiv">
        <title>Chromosome-scale and haplotype-resolved genome assembly of a tetraploid potato cultivar.</title>
        <authorList>
            <person name="Sun H."/>
            <person name="Jiao W.-B."/>
            <person name="Krause K."/>
            <person name="Campoy J.A."/>
            <person name="Goel M."/>
            <person name="Folz-Donahue K."/>
            <person name="Kukat C."/>
            <person name="Huettel B."/>
            <person name="Schneeberger K."/>
        </authorList>
    </citation>
    <scope>NUCLEOTIDE SEQUENCE [LARGE SCALE GENOMIC DNA]</scope>
    <source>
        <strain evidence="2">SolTubOtavaFocal</strain>
        <tissue evidence="2">Leaves</tissue>
    </source>
</reference>
<gene>
    <name evidence="2" type="ORF">KY290_014967</name>
</gene>
<organism evidence="2 3">
    <name type="scientific">Solanum tuberosum</name>
    <name type="common">Potato</name>
    <dbReference type="NCBI Taxonomy" id="4113"/>
    <lineage>
        <taxon>Eukaryota</taxon>
        <taxon>Viridiplantae</taxon>
        <taxon>Streptophyta</taxon>
        <taxon>Embryophyta</taxon>
        <taxon>Tracheophyta</taxon>
        <taxon>Spermatophyta</taxon>
        <taxon>Magnoliopsida</taxon>
        <taxon>eudicotyledons</taxon>
        <taxon>Gunneridae</taxon>
        <taxon>Pentapetalae</taxon>
        <taxon>asterids</taxon>
        <taxon>lamiids</taxon>
        <taxon>Solanales</taxon>
        <taxon>Solanaceae</taxon>
        <taxon>Solanoideae</taxon>
        <taxon>Solaneae</taxon>
        <taxon>Solanum</taxon>
    </lineage>
</organism>
<dbReference type="SUPFAM" id="SSF56112">
    <property type="entry name" value="Protein kinase-like (PK-like)"/>
    <property type="match status" value="1"/>
</dbReference>
<name>A0ABQ7VSE4_SOLTU</name>
<keyword evidence="3" id="KW-1185">Reference proteome</keyword>
<comment type="caution">
    <text evidence="2">The sequence shown here is derived from an EMBL/GenBank/DDBJ whole genome shotgun (WGS) entry which is preliminary data.</text>
</comment>